<dbReference type="Pfam" id="PF00725">
    <property type="entry name" value="3HCDH"/>
    <property type="match status" value="1"/>
</dbReference>
<evidence type="ECO:0000259" key="3">
    <source>
        <dbReference type="Pfam" id="PF00725"/>
    </source>
</evidence>
<gene>
    <name evidence="5" type="ORF">FEQUK3_LOCUS8304</name>
</gene>
<dbReference type="EMBL" id="CAJSTJ010000151">
    <property type="protein sequence ID" value="CAG7562587.1"/>
    <property type="molecule type" value="Genomic_DNA"/>
</dbReference>
<accession>A0A8J2ISS4</accession>
<feature type="domain" description="3-hydroxyacyl-CoA dehydrogenase NAD binding" evidence="4">
    <location>
        <begin position="5"/>
        <end position="181"/>
    </location>
</feature>
<protein>
    <recommendedName>
        <fullName evidence="7">3-hydroxyacyl-CoA dehydrogenase</fullName>
    </recommendedName>
</protein>
<dbReference type="PANTHER" id="PTHR48075">
    <property type="entry name" value="3-HYDROXYACYL-COA DEHYDROGENASE FAMILY PROTEIN"/>
    <property type="match status" value="1"/>
</dbReference>
<evidence type="ECO:0000256" key="1">
    <source>
        <dbReference type="ARBA" id="ARBA00023002"/>
    </source>
</evidence>
<dbReference type="PANTHER" id="PTHR48075:SF1">
    <property type="entry name" value="LAMBDA-CRYSTALLIN HOMOLOG"/>
    <property type="match status" value="1"/>
</dbReference>
<dbReference type="GO" id="GO:0070403">
    <property type="term" value="F:NAD+ binding"/>
    <property type="evidence" value="ECO:0007669"/>
    <property type="project" value="InterPro"/>
</dbReference>
<keyword evidence="1" id="KW-0560">Oxidoreductase</keyword>
<dbReference type="InterPro" id="IPR006108">
    <property type="entry name" value="3HC_DH_C"/>
</dbReference>
<evidence type="ECO:0000313" key="5">
    <source>
        <dbReference type="EMBL" id="CAG7562587.1"/>
    </source>
</evidence>
<dbReference type="GO" id="GO:0006631">
    <property type="term" value="P:fatty acid metabolic process"/>
    <property type="evidence" value="ECO:0007669"/>
    <property type="project" value="InterPro"/>
</dbReference>
<comment type="caution">
    <text evidence="5">The sequence shown here is derived from an EMBL/GenBank/DDBJ whole genome shotgun (WGS) entry which is preliminary data.</text>
</comment>
<feature type="domain" description="3-hydroxyacyl-CoA dehydrogenase C-terminal" evidence="3">
    <location>
        <begin position="186"/>
        <end position="254"/>
    </location>
</feature>
<sequence length="745" mass="82160">MAIKTVGIVGTGIIGASWIGLFLAHGLKVLVADPAPGAKEKLAEYLERVWPTLQELGISAGGSLDNYEFVGTNLGDRYAEVDYIQENAPERVDLKIKLICEIDAKTRPDVIIASSSSGIPSSQFISECKVNPGRVLIGHPFNPPHLMPLVEVVPHPKTHPDHVEEALSFYRSVGKTPIHIKQEIPGFVANRLQAVVCNEAYSLVTRGVVSAMDLDMCVTSSLGPRWAVTGPLVSNALGGGGGADGFRHLMEHLGPASEKWLEDIKANSFKSDQKSIELLTASVGEELEMEDSAALEARRDKLLVELFRQQKDAHTSCLRLAQKRTNTPQCTYEVEQGPRSSISITTRDYAPILFDDDMVSTWVCKDPAMNQGFQRRLPDVSPAYPLALSSPLVRDSHLPGRDEQLLQHIYTNRAKLERVLKSGLLVGIQQIARCCAMVAKYPYAGDCLKSISASHLRSLTKSTAVACMEHELRARAIHGMVAELRKVQDKGTNIRKDTLECLDVSSKLLSWNEYAGFLKGVLTLNSVHHKQSEVQGSRQSYTAASSENLDAVGDALRLFNKCNLDTELKLATQELLDFVHNLSRSLATASPESHEAQLKLIYPIRSWLRLVPCAPNRLYAGDFMVHLFLANYEMLMFAVSLSLPHINLPLAIEDRKAGLERYYLFVKHTMATRFLRDSNAANLTRVYEACFQWKSSVEGLMKGSQVSPQQILWSEWQGMLADVSPNVSNNGNSSSKDMPCAAGGR</sequence>
<proteinExistence type="predicted"/>
<evidence type="ECO:0000259" key="4">
    <source>
        <dbReference type="Pfam" id="PF02737"/>
    </source>
</evidence>
<name>A0A8J2ISS4_FUSEQ</name>
<feature type="compositionally biased region" description="Low complexity" evidence="2">
    <location>
        <begin position="725"/>
        <end position="735"/>
    </location>
</feature>
<dbReference type="Proteomes" id="UP000693738">
    <property type="component" value="Unassembled WGS sequence"/>
</dbReference>
<dbReference type="AlphaFoldDB" id="A0A8J2ISS4"/>
<reference evidence="5" key="1">
    <citation type="submission" date="2021-05" db="EMBL/GenBank/DDBJ databases">
        <authorList>
            <person name="Khan N."/>
        </authorList>
    </citation>
    <scope>NUCLEOTIDE SEQUENCE</scope>
</reference>
<evidence type="ECO:0008006" key="7">
    <source>
        <dbReference type="Google" id="ProtNLM"/>
    </source>
</evidence>
<feature type="region of interest" description="Disordered" evidence="2">
    <location>
        <begin position="725"/>
        <end position="745"/>
    </location>
</feature>
<dbReference type="Pfam" id="PF02737">
    <property type="entry name" value="3HCDH_N"/>
    <property type="match status" value="1"/>
</dbReference>
<organism evidence="5 6">
    <name type="scientific">Fusarium equiseti</name>
    <name type="common">Fusarium scirpi</name>
    <dbReference type="NCBI Taxonomy" id="61235"/>
    <lineage>
        <taxon>Eukaryota</taxon>
        <taxon>Fungi</taxon>
        <taxon>Dikarya</taxon>
        <taxon>Ascomycota</taxon>
        <taxon>Pezizomycotina</taxon>
        <taxon>Sordariomycetes</taxon>
        <taxon>Hypocreomycetidae</taxon>
        <taxon>Hypocreales</taxon>
        <taxon>Nectriaceae</taxon>
        <taxon>Fusarium</taxon>
        <taxon>Fusarium incarnatum-equiseti species complex</taxon>
    </lineage>
</organism>
<dbReference type="InterPro" id="IPR006176">
    <property type="entry name" value="3-OHacyl-CoA_DH_NAD-bd"/>
</dbReference>
<evidence type="ECO:0000313" key="6">
    <source>
        <dbReference type="Proteomes" id="UP000693738"/>
    </source>
</evidence>
<dbReference type="GO" id="GO:0050104">
    <property type="term" value="F:L-gulonate 3-dehydrogenase activity"/>
    <property type="evidence" value="ECO:0007669"/>
    <property type="project" value="TreeGrafter"/>
</dbReference>
<evidence type="ECO:0000256" key="2">
    <source>
        <dbReference type="SAM" id="MobiDB-lite"/>
    </source>
</evidence>